<dbReference type="InterPro" id="IPR004629">
    <property type="entry name" value="WecG_TagA_CpsF"/>
</dbReference>
<dbReference type="PANTHER" id="PTHR34136">
    <property type="match status" value="1"/>
</dbReference>
<dbReference type="GO" id="GO:0016758">
    <property type="term" value="F:hexosyltransferase activity"/>
    <property type="evidence" value="ECO:0007669"/>
    <property type="project" value="TreeGrafter"/>
</dbReference>
<proteinExistence type="predicted"/>
<accession>A0A0B1Q630</accession>
<evidence type="ECO:0000313" key="3">
    <source>
        <dbReference type="EMBL" id="KHJ54285.1"/>
    </source>
</evidence>
<dbReference type="PANTHER" id="PTHR34136:SF1">
    <property type="entry name" value="UDP-N-ACETYL-D-MANNOSAMINURONIC ACID TRANSFERASE"/>
    <property type="match status" value="1"/>
</dbReference>
<dbReference type="STRING" id="370622.LA66_12550"/>
<evidence type="ECO:0000313" key="4">
    <source>
        <dbReference type="Proteomes" id="UP000030826"/>
    </source>
</evidence>
<evidence type="ECO:0000256" key="2">
    <source>
        <dbReference type="ARBA" id="ARBA00022679"/>
    </source>
</evidence>
<organism evidence="3 4">
    <name type="scientific">Aureimonas altamirensis</name>
    <dbReference type="NCBI Taxonomy" id="370622"/>
    <lineage>
        <taxon>Bacteria</taxon>
        <taxon>Pseudomonadati</taxon>
        <taxon>Pseudomonadota</taxon>
        <taxon>Alphaproteobacteria</taxon>
        <taxon>Hyphomicrobiales</taxon>
        <taxon>Aurantimonadaceae</taxon>
        <taxon>Aureimonas</taxon>
    </lineage>
</organism>
<dbReference type="Pfam" id="PF03808">
    <property type="entry name" value="Glyco_tran_WecG"/>
    <property type="match status" value="1"/>
</dbReference>
<keyword evidence="1" id="KW-0328">Glycosyltransferase</keyword>
<reference evidence="3 4" key="1">
    <citation type="submission" date="2014-09" db="EMBL/GenBank/DDBJ databases">
        <title>Isolation and characterization of Aurantimonas altamirensis ON-56566 from clinical sample following a dog bite.</title>
        <authorList>
            <person name="Eshaghi A."/>
            <person name="Li A."/>
            <person name="Shahinas D."/>
            <person name="Bahn P."/>
            <person name="Kus J.V."/>
            <person name="Patel S.N."/>
        </authorList>
    </citation>
    <scope>NUCLEOTIDE SEQUENCE [LARGE SCALE GENOMIC DNA]</scope>
    <source>
        <strain evidence="3 4">ON-56566</strain>
    </source>
</reference>
<name>A0A0B1Q630_9HYPH</name>
<keyword evidence="2" id="KW-0808">Transferase</keyword>
<sequence>MLALCVGASIDFLTGKQKRAPRAMQRAGLEWLHRMAFDPSRMWRRYLVRGPGIFRLAARQYAADARRAMRGRS</sequence>
<dbReference type="AlphaFoldDB" id="A0A0B1Q630"/>
<protein>
    <recommendedName>
        <fullName evidence="5">Glycosyl transferase</fullName>
    </recommendedName>
</protein>
<evidence type="ECO:0008006" key="5">
    <source>
        <dbReference type="Google" id="ProtNLM"/>
    </source>
</evidence>
<comment type="caution">
    <text evidence="3">The sequence shown here is derived from an EMBL/GenBank/DDBJ whole genome shotgun (WGS) entry which is preliminary data.</text>
</comment>
<dbReference type="Proteomes" id="UP000030826">
    <property type="component" value="Unassembled WGS sequence"/>
</dbReference>
<gene>
    <name evidence="3" type="ORF">LA66_12550</name>
</gene>
<dbReference type="EMBL" id="JRFJ01000003">
    <property type="protein sequence ID" value="KHJ54285.1"/>
    <property type="molecule type" value="Genomic_DNA"/>
</dbReference>
<evidence type="ECO:0000256" key="1">
    <source>
        <dbReference type="ARBA" id="ARBA00022676"/>
    </source>
</evidence>